<dbReference type="Pfam" id="PF21354">
    <property type="entry name" value="STAT_linker"/>
    <property type="match status" value="1"/>
</dbReference>
<keyword evidence="4 13" id="KW-0963">Cytoplasm</keyword>
<dbReference type="InterPro" id="IPR000980">
    <property type="entry name" value="SH2"/>
</dbReference>
<sequence length="836" mass="94804">MTLIEQIQQLSLHEQTQLMQDLHAKYPDSLELTNAYTQLIVWIQEQPWEQACEPNNPDHCIKAKALMDAANAQLQSQGNIQGMFMAQNLMGKYQEHPINFVLALQELNKFMISLVEKFTTEAAGRNIAEAVDADEDAMDQGINYSNDPIEDIMKDLEVLSKESQENEELSKIVEQLKEQYIILFTEKSNEISKLEAYKKQFTKRTSPSDKENEQVKQIEQRIKANQAELTEKGNELTVTKRLALYNRLSGHLKQLQVAQNIIIAQISKWTGQQQRSLSGWPTPPPLDNLQPMCELHADLLCRLYQHIIKLDSMFRPALAQDKGEVERMEKLKTTSRTMLSHFLNKCFVIEKHSPQVLKTNTKFGTTLRHLIGGRLNAHIHPPEVICSLVSEKYVRSLYDSKGKISPPPNDKNVLNNKKTMEYSQKNNTFTVEFKNLSVTRANRQGGKKEESVCEEKRCLQFVSEINIGRERFTIMTLSFPTVITVHGNQSADAEATIIWDNSFSATDRKPFDVPEKVTWSQLSEALSNRWTLCNDRELTDENLLYIAGKLFAGVEKDDLDDQVVTRSMFCKEHLHGRNFTFWKWFFSILDVVKKNMLDEWRDGVIHGFINKQEAQDMLINLQPGTFLVRFSDSELGGVTIAYTIQHPTGEKEVWNLSPWTNQHLSMRKFSDRIKDLDSLVILYPGQHKDHAFNRYYSQDESATLLAPGEYRDTVLATRVLGAPGTSTPMVQSPMHPGSQGSLDMITNHPLGIPSSPPSICGETELNIGSEETVCSEFDGNEEAMAGILSNVSVLMQSNQQGLDQAFAGASGYQSGTQAFTPHTIAEDQWSVLSFQS</sequence>
<dbReference type="SUPFAM" id="SSF47655">
    <property type="entry name" value="STAT"/>
    <property type="match status" value="1"/>
</dbReference>
<evidence type="ECO:0000256" key="6">
    <source>
        <dbReference type="ARBA" id="ARBA00022999"/>
    </source>
</evidence>
<dbReference type="CDD" id="cd14801">
    <property type="entry name" value="STAT_DBD"/>
    <property type="match status" value="1"/>
</dbReference>
<dbReference type="RefSeq" id="XP_031548602.1">
    <property type="nucleotide sequence ID" value="XM_031692742.1"/>
</dbReference>
<reference evidence="17" key="1">
    <citation type="submission" date="2025-08" db="UniProtKB">
        <authorList>
            <consortium name="RefSeq"/>
        </authorList>
    </citation>
    <scope>IDENTIFICATION</scope>
</reference>
<evidence type="ECO:0000313" key="17">
    <source>
        <dbReference type="RefSeq" id="XP_031548602.1"/>
    </source>
</evidence>
<keyword evidence="14" id="KW-0175">Coiled coil</keyword>
<keyword evidence="5 13" id="KW-0597">Phosphoprotein</keyword>
<evidence type="ECO:0000256" key="8">
    <source>
        <dbReference type="ARBA" id="ARBA00023125"/>
    </source>
</evidence>
<evidence type="ECO:0000256" key="11">
    <source>
        <dbReference type="ARBA" id="ARBA00023242"/>
    </source>
</evidence>
<dbReference type="GeneID" id="116286281"/>
<evidence type="ECO:0000256" key="4">
    <source>
        <dbReference type="ARBA" id="ARBA00022490"/>
    </source>
</evidence>
<dbReference type="PANTHER" id="PTHR11801">
    <property type="entry name" value="SIGNAL TRANSDUCER AND ACTIVATOR OF TRANSCRIPTION"/>
    <property type="match status" value="1"/>
</dbReference>
<evidence type="ECO:0000256" key="13">
    <source>
        <dbReference type="RuleBase" id="RU046415"/>
    </source>
</evidence>
<dbReference type="SUPFAM" id="SSF55550">
    <property type="entry name" value="SH2 domain"/>
    <property type="match status" value="1"/>
</dbReference>
<keyword evidence="7 13" id="KW-0805">Transcription regulation</keyword>
<comment type="subcellular location">
    <subcellularLocation>
        <location evidence="2 13">Cytoplasm</location>
    </subcellularLocation>
    <subcellularLocation>
        <location evidence="1 13">Nucleus</location>
    </subcellularLocation>
</comment>
<dbReference type="Pfam" id="PF02864">
    <property type="entry name" value="STAT_bind"/>
    <property type="match status" value="1"/>
</dbReference>
<dbReference type="FunCoup" id="A0A6P8H7A5">
    <property type="interactions" value="2817"/>
</dbReference>
<dbReference type="GO" id="GO:0003677">
    <property type="term" value="F:DNA binding"/>
    <property type="evidence" value="ECO:0007669"/>
    <property type="project" value="UniProtKB-KW"/>
</dbReference>
<name>A0A6P8H7A5_ACTTE</name>
<dbReference type="Gene3D" id="3.30.505.10">
    <property type="entry name" value="SH2 domain"/>
    <property type="match status" value="1"/>
</dbReference>
<evidence type="ECO:0000256" key="10">
    <source>
        <dbReference type="ARBA" id="ARBA00023163"/>
    </source>
</evidence>
<dbReference type="Proteomes" id="UP000515163">
    <property type="component" value="Unplaced"/>
</dbReference>
<dbReference type="InterPro" id="IPR013801">
    <property type="entry name" value="STAT_TF_DNA-bd"/>
</dbReference>
<dbReference type="Gene3D" id="2.60.40.630">
    <property type="entry name" value="STAT transcription factor, DNA-binding domain"/>
    <property type="match status" value="1"/>
</dbReference>
<keyword evidence="10 13" id="KW-0804">Transcription</keyword>
<feature type="domain" description="SH2" evidence="15">
    <location>
        <begin position="600"/>
        <end position="696"/>
    </location>
</feature>
<dbReference type="GO" id="GO:0005634">
    <property type="term" value="C:nucleus"/>
    <property type="evidence" value="ECO:0007669"/>
    <property type="project" value="UniProtKB-SubCell"/>
</dbReference>
<keyword evidence="16" id="KW-1185">Reference proteome</keyword>
<keyword evidence="9 13" id="KW-0010">Activator</keyword>
<dbReference type="InterPro" id="IPR048988">
    <property type="entry name" value="STAT_linker"/>
</dbReference>
<dbReference type="InterPro" id="IPR015988">
    <property type="entry name" value="STAT_TF_CC"/>
</dbReference>
<evidence type="ECO:0000256" key="1">
    <source>
        <dbReference type="ARBA" id="ARBA00004123"/>
    </source>
</evidence>
<dbReference type="InterPro" id="IPR036860">
    <property type="entry name" value="SH2_dom_sf"/>
</dbReference>
<dbReference type="InParanoid" id="A0A6P8H7A5"/>
<comment type="similarity">
    <text evidence="3 13">Belongs to the transcription factor STAT family.</text>
</comment>
<keyword evidence="8 13" id="KW-0238">DNA-binding</keyword>
<keyword evidence="6 12" id="KW-0727">SH2 domain</keyword>
<proteinExistence type="inferred from homology"/>
<feature type="coiled-coil region" evidence="14">
    <location>
        <begin position="149"/>
        <end position="179"/>
    </location>
</feature>
<evidence type="ECO:0000256" key="9">
    <source>
        <dbReference type="ARBA" id="ARBA00023159"/>
    </source>
</evidence>
<dbReference type="Gene3D" id="1.20.1050.20">
    <property type="entry name" value="STAT transcription factor, all-alpha domain"/>
    <property type="match status" value="1"/>
</dbReference>
<evidence type="ECO:0000256" key="3">
    <source>
        <dbReference type="ARBA" id="ARBA00005586"/>
    </source>
</evidence>
<dbReference type="AlphaFoldDB" id="A0A6P8H7A5"/>
<dbReference type="InterPro" id="IPR008967">
    <property type="entry name" value="p53-like_TF_DNA-bd_sf"/>
</dbReference>
<evidence type="ECO:0000256" key="7">
    <source>
        <dbReference type="ARBA" id="ARBA00023015"/>
    </source>
</evidence>
<evidence type="ECO:0000259" key="15">
    <source>
        <dbReference type="PROSITE" id="PS50001"/>
    </source>
</evidence>
<evidence type="ECO:0000256" key="2">
    <source>
        <dbReference type="ARBA" id="ARBA00004496"/>
    </source>
</evidence>
<organism evidence="16 17">
    <name type="scientific">Actinia tenebrosa</name>
    <name type="common">Australian red waratah sea anemone</name>
    <dbReference type="NCBI Taxonomy" id="6105"/>
    <lineage>
        <taxon>Eukaryota</taxon>
        <taxon>Metazoa</taxon>
        <taxon>Cnidaria</taxon>
        <taxon>Anthozoa</taxon>
        <taxon>Hexacorallia</taxon>
        <taxon>Actiniaria</taxon>
        <taxon>Actiniidae</taxon>
        <taxon>Actinia</taxon>
    </lineage>
</organism>
<dbReference type="GO" id="GO:0005737">
    <property type="term" value="C:cytoplasm"/>
    <property type="evidence" value="ECO:0007669"/>
    <property type="project" value="UniProtKB-SubCell"/>
</dbReference>
<dbReference type="GO" id="GO:0007165">
    <property type="term" value="P:signal transduction"/>
    <property type="evidence" value="ECO:0007669"/>
    <property type="project" value="InterPro"/>
</dbReference>
<dbReference type="Pfam" id="PF01017">
    <property type="entry name" value="STAT_alpha"/>
    <property type="match status" value="1"/>
</dbReference>
<evidence type="ECO:0000256" key="12">
    <source>
        <dbReference type="PROSITE-ProRule" id="PRU00191"/>
    </source>
</evidence>
<dbReference type="Gene3D" id="1.10.238.10">
    <property type="entry name" value="EF-hand"/>
    <property type="match status" value="1"/>
</dbReference>
<dbReference type="InterPro" id="IPR013800">
    <property type="entry name" value="STAT_TF_alpha"/>
</dbReference>
<dbReference type="InterPro" id="IPR012345">
    <property type="entry name" value="STAT_TF_DNA-bd_N"/>
</dbReference>
<dbReference type="OrthoDB" id="19300at2759"/>
<evidence type="ECO:0000256" key="14">
    <source>
        <dbReference type="SAM" id="Coils"/>
    </source>
</evidence>
<gene>
    <name evidence="17" type="primary">LOC116286281</name>
</gene>
<accession>A0A6P8H7A5</accession>
<evidence type="ECO:0000256" key="5">
    <source>
        <dbReference type="ARBA" id="ARBA00022553"/>
    </source>
</evidence>
<protein>
    <recommendedName>
        <fullName evidence="13">Signal transducer and activator of transcription</fullName>
    </recommendedName>
</protein>
<dbReference type="CDD" id="cd09919">
    <property type="entry name" value="SH2_STAT_family"/>
    <property type="match status" value="1"/>
</dbReference>
<dbReference type="SUPFAM" id="SSF49417">
    <property type="entry name" value="p53-like transcription factors"/>
    <property type="match status" value="1"/>
</dbReference>
<dbReference type="KEGG" id="aten:116286281"/>
<keyword evidence="11 13" id="KW-0539">Nucleus</keyword>
<evidence type="ECO:0000313" key="16">
    <source>
        <dbReference type="Proteomes" id="UP000515163"/>
    </source>
</evidence>
<dbReference type="InterPro" id="IPR001217">
    <property type="entry name" value="STAT"/>
</dbReference>
<dbReference type="GO" id="GO:0003700">
    <property type="term" value="F:DNA-binding transcription factor activity"/>
    <property type="evidence" value="ECO:0007669"/>
    <property type="project" value="InterPro"/>
</dbReference>
<dbReference type="Pfam" id="PF00017">
    <property type="entry name" value="SH2"/>
    <property type="match status" value="1"/>
</dbReference>
<dbReference type="PROSITE" id="PS50001">
    <property type="entry name" value="SH2"/>
    <property type="match status" value="1"/>
</dbReference>
<feature type="coiled-coil region" evidence="14">
    <location>
        <begin position="208"/>
        <end position="235"/>
    </location>
</feature>